<gene>
    <name evidence="1" type="ORF">CJD38_16370</name>
</gene>
<sequence length="167" mass="18247">MAFFYAKDAVTLGPETMSREAMSESALAGLAKVTETKTPIGLGEKSLLLFKEPGEKGMSLVYLWLKSGYVLPPHSHDGDCLYYVVGGELHIGAKVLRKGDGMFIPADAAYTYHAGEEGVEVLEFRNATHFNIALKGNEGGLWDHLATAFRERAVVWETETVPPSARK</sequence>
<evidence type="ECO:0008006" key="3">
    <source>
        <dbReference type="Google" id="ProtNLM"/>
    </source>
</evidence>
<dbReference type="InterPro" id="IPR011051">
    <property type="entry name" value="RmlC_Cupin_sf"/>
</dbReference>
<accession>A0A2T5MC15</accession>
<dbReference type="Gene3D" id="2.60.120.10">
    <property type="entry name" value="Jelly Rolls"/>
    <property type="match status" value="1"/>
</dbReference>
<comment type="caution">
    <text evidence="1">The sequence shown here is derived from an EMBL/GenBank/DDBJ whole genome shotgun (WGS) entry which is preliminary data.</text>
</comment>
<dbReference type="InterPro" id="IPR014710">
    <property type="entry name" value="RmlC-like_jellyroll"/>
</dbReference>
<organism evidence="1 2">
    <name type="scientific">Stenotrophobium rhamnosiphilum</name>
    <dbReference type="NCBI Taxonomy" id="2029166"/>
    <lineage>
        <taxon>Bacteria</taxon>
        <taxon>Pseudomonadati</taxon>
        <taxon>Pseudomonadota</taxon>
        <taxon>Gammaproteobacteria</taxon>
        <taxon>Nevskiales</taxon>
        <taxon>Nevskiaceae</taxon>
        <taxon>Stenotrophobium</taxon>
    </lineage>
</organism>
<keyword evidence="2" id="KW-1185">Reference proteome</keyword>
<evidence type="ECO:0000313" key="1">
    <source>
        <dbReference type="EMBL" id="PTU30117.1"/>
    </source>
</evidence>
<name>A0A2T5MC15_9GAMM</name>
<reference evidence="1 2" key="1">
    <citation type="submission" date="2018-04" db="EMBL/GenBank/DDBJ databases">
        <title>Novel species isolated from glacier.</title>
        <authorList>
            <person name="Liu Q."/>
            <person name="Xin Y.-H."/>
        </authorList>
    </citation>
    <scope>NUCLEOTIDE SEQUENCE [LARGE SCALE GENOMIC DNA]</scope>
    <source>
        <strain evidence="1 2">GT1R17</strain>
    </source>
</reference>
<dbReference type="EMBL" id="QANS01000007">
    <property type="protein sequence ID" value="PTU30117.1"/>
    <property type="molecule type" value="Genomic_DNA"/>
</dbReference>
<protein>
    <recommendedName>
        <fullName evidence="3">Cupin domain-containing protein</fullName>
    </recommendedName>
</protein>
<dbReference type="SUPFAM" id="SSF51182">
    <property type="entry name" value="RmlC-like cupins"/>
    <property type="match status" value="1"/>
</dbReference>
<dbReference type="AlphaFoldDB" id="A0A2T5MC15"/>
<dbReference type="Proteomes" id="UP000244248">
    <property type="component" value="Unassembled WGS sequence"/>
</dbReference>
<evidence type="ECO:0000313" key="2">
    <source>
        <dbReference type="Proteomes" id="UP000244248"/>
    </source>
</evidence>
<proteinExistence type="predicted"/>